<feature type="compositionally biased region" description="Acidic residues" evidence="1">
    <location>
        <begin position="420"/>
        <end position="442"/>
    </location>
</feature>
<dbReference type="Proteomes" id="UP000318538">
    <property type="component" value="Chromosome"/>
</dbReference>
<feature type="region of interest" description="Disordered" evidence="1">
    <location>
        <begin position="414"/>
        <end position="442"/>
    </location>
</feature>
<keyword evidence="2" id="KW-0812">Transmembrane</keyword>
<dbReference type="GO" id="GO:0004190">
    <property type="term" value="F:aspartic-type endopeptidase activity"/>
    <property type="evidence" value="ECO:0007669"/>
    <property type="project" value="TreeGrafter"/>
</dbReference>
<dbReference type="Pfam" id="PF06750">
    <property type="entry name" value="A24_N_bact"/>
    <property type="match status" value="1"/>
</dbReference>
<keyword evidence="2" id="KW-1133">Transmembrane helix</keyword>
<feature type="transmembrane region" description="Helical" evidence="2">
    <location>
        <begin position="312"/>
        <end position="343"/>
    </location>
</feature>
<feature type="transmembrane region" description="Helical" evidence="2">
    <location>
        <begin position="83"/>
        <end position="104"/>
    </location>
</feature>
<dbReference type="GO" id="GO:0005886">
    <property type="term" value="C:plasma membrane"/>
    <property type="evidence" value="ECO:0007669"/>
    <property type="project" value="TreeGrafter"/>
</dbReference>
<evidence type="ECO:0000313" key="4">
    <source>
        <dbReference type="EMBL" id="QDT07608.1"/>
    </source>
</evidence>
<feature type="transmembrane region" description="Helical" evidence="2">
    <location>
        <begin position="355"/>
        <end position="374"/>
    </location>
</feature>
<reference evidence="4 5" key="1">
    <citation type="submission" date="2019-02" db="EMBL/GenBank/DDBJ databases">
        <title>Deep-cultivation of Planctomycetes and their phenomic and genomic characterization uncovers novel biology.</title>
        <authorList>
            <person name="Wiegand S."/>
            <person name="Jogler M."/>
            <person name="Boedeker C."/>
            <person name="Pinto D."/>
            <person name="Vollmers J."/>
            <person name="Rivas-Marin E."/>
            <person name="Kohn T."/>
            <person name="Peeters S.H."/>
            <person name="Heuer A."/>
            <person name="Rast P."/>
            <person name="Oberbeckmann S."/>
            <person name="Bunk B."/>
            <person name="Jeske O."/>
            <person name="Meyerdierks A."/>
            <person name="Storesund J.E."/>
            <person name="Kallscheuer N."/>
            <person name="Luecker S."/>
            <person name="Lage O.M."/>
            <person name="Pohl T."/>
            <person name="Merkel B.J."/>
            <person name="Hornburger P."/>
            <person name="Mueller R.-W."/>
            <person name="Bruemmer F."/>
            <person name="Labrenz M."/>
            <person name="Spormann A.M."/>
            <person name="Op den Camp H."/>
            <person name="Overmann J."/>
            <person name="Amann R."/>
            <person name="Jetten M.S.M."/>
            <person name="Mascher T."/>
            <person name="Medema M.H."/>
            <person name="Devos D.P."/>
            <person name="Kaster A.-K."/>
            <person name="Ovreas L."/>
            <person name="Rohde M."/>
            <person name="Galperin M.Y."/>
            <person name="Jogler C."/>
        </authorList>
    </citation>
    <scope>NUCLEOTIDE SEQUENCE [LARGE SCALE GENOMIC DNA]</scope>
    <source>
        <strain evidence="4 5">K22_7</strain>
    </source>
</reference>
<dbReference type="InterPro" id="IPR010627">
    <property type="entry name" value="Prepilin_pept_A24_N"/>
</dbReference>
<evidence type="ECO:0000313" key="5">
    <source>
        <dbReference type="Proteomes" id="UP000318538"/>
    </source>
</evidence>
<keyword evidence="5" id="KW-1185">Reference proteome</keyword>
<dbReference type="GO" id="GO:0006465">
    <property type="term" value="P:signal peptide processing"/>
    <property type="evidence" value="ECO:0007669"/>
    <property type="project" value="TreeGrafter"/>
</dbReference>
<dbReference type="PANTHER" id="PTHR30487:SF0">
    <property type="entry name" value="PREPILIN LEADER PEPTIDASE_N-METHYLTRANSFERASE-RELATED"/>
    <property type="match status" value="1"/>
</dbReference>
<dbReference type="AlphaFoldDB" id="A0A517NKE0"/>
<evidence type="ECO:0000256" key="1">
    <source>
        <dbReference type="SAM" id="MobiDB-lite"/>
    </source>
</evidence>
<protein>
    <submittedName>
        <fullName evidence="4">Leader peptidase PppA</fullName>
    </submittedName>
</protein>
<name>A0A517NKE0_9BACT</name>
<feature type="transmembrane region" description="Helical" evidence="2">
    <location>
        <begin position="155"/>
        <end position="178"/>
    </location>
</feature>
<keyword evidence="2" id="KW-0472">Membrane</keyword>
<dbReference type="KEGG" id="rlc:K227x_60360"/>
<feature type="transmembrane region" description="Helical" evidence="2">
    <location>
        <begin position="231"/>
        <end position="252"/>
    </location>
</feature>
<dbReference type="InterPro" id="IPR050882">
    <property type="entry name" value="Prepilin_peptidase/N-MTase"/>
</dbReference>
<evidence type="ECO:0000256" key="2">
    <source>
        <dbReference type="SAM" id="Phobius"/>
    </source>
</evidence>
<evidence type="ECO:0000259" key="3">
    <source>
        <dbReference type="Pfam" id="PF06750"/>
    </source>
</evidence>
<feature type="transmembrane region" description="Helical" evidence="2">
    <location>
        <begin position="386"/>
        <end position="407"/>
    </location>
</feature>
<feature type="transmembrane region" description="Helical" evidence="2">
    <location>
        <begin position="41"/>
        <end position="63"/>
    </location>
</feature>
<dbReference type="PANTHER" id="PTHR30487">
    <property type="entry name" value="TYPE 4 PREPILIN-LIKE PROTEINS LEADER PEPTIDE-PROCESSING ENZYME"/>
    <property type="match status" value="1"/>
</dbReference>
<organism evidence="4 5">
    <name type="scientific">Rubripirellula lacrimiformis</name>
    <dbReference type="NCBI Taxonomy" id="1930273"/>
    <lineage>
        <taxon>Bacteria</taxon>
        <taxon>Pseudomonadati</taxon>
        <taxon>Planctomycetota</taxon>
        <taxon>Planctomycetia</taxon>
        <taxon>Pirellulales</taxon>
        <taxon>Pirellulaceae</taxon>
        <taxon>Rubripirellula</taxon>
    </lineage>
</organism>
<gene>
    <name evidence="4" type="primary">pppA</name>
    <name evidence="4" type="ORF">K227x_60360</name>
</gene>
<dbReference type="EMBL" id="CP036525">
    <property type="protein sequence ID" value="QDT07608.1"/>
    <property type="molecule type" value="Genomic_DNA"/>
</dbReference>
<proteinExistence type="predicted"/>
<sequence length="442" mass="48358">MKVPVYCQLPAALPVGQGRDDVSHPRKLVLPRRRFPIRIPFLISLVGVVFAVAAYIFGLSAWQAAGTDYYQSDDLIIPRTIDVIVFLWCFWVGSSIGSFLNVVVWRMPRGQGVNGRSYCPRCHAQLKARDNFPVFGWLALGGKCRSCRLPISPRYPIVEGIVGASLTLVAIGQLYQLSLPGQSTHWHGGPLWAPVVDTPVLVVLLFHGFGLAVSWAMGLIRMDRNTLPVRLVQIGLGVVAVAILALPPLMIVTWQMVDGRPLWTGSSIYVDALVRVLTSIAAAVMIGRSLAPAFCPAADPKTDPLGNSTRRLIDLIAIITLPSLVVGWKTVIAVTVVATILAVPIRRWVIRSTDGLGAFAIAMPIVLTLQLFAWRMMESLSWWPGSFSGPWVILGWAGAILLVPLWIRDRDAAGTLPPVSDEDSFTDEDDDDDEENDEDEAL</sequence>
<feature type="transmembrane region" description="Helical" evidence="2">
    <location>
        <begin position="198"/>
        <end position="219"/>
    </location>
</feature>
<feature type="domain" description="Prepilin peptidase A24 N-terminal" evidence="3">
    <location>
        <begin position="92"/>
        <end position="170"/>
    </location>
</feature>
<accession>A0A517NKE0</accession>